<dbReference type="Proteomes" id="UP000887579">
    <property type="component" value="Unplaced"/>
</dbReference>
<organism evidence="1 2">
    <name type="scientific">Panagrolaimus sp. ES5</name>
    <dbReference type="NCBI Taxonomy" id="591445"/>
    <lineage>
        <taxon>Eukaryota</taxon>
        <taxon>Metazoa</taxon>
        <taxon>Ecdysozoa</taxon>
        <taxon>Nematoda</taxon>
        <taxon>Chromadorea</taxon>
        <taxon>Rhabditida</taxon>
        <taxon>Tylenchina</taxon>
        <taxon>Panagrolaimomorpha</taxon>
        <taxon>Panagrolaimoidea</taxon>
        <taxon>Panagrolaimidae</taxon>
        <taxon>Panagrolaimus</taxon>
    </lineage>
</organism>
<accession>A0AC34G203</accession>
<evidence type="ECO:0000313" key="1">
    <source>
        <dbReference type="Proteomes" id="UP000887579"/>
    </source>
</evidence>
<reference evidence="2" key="1">
    <citation type="submission" date="2022-11" db="UniProtKB">
        <authorList>
            <consortium name="WormBaseParasite"/>
        </authorList>
    </citation>
    <scope>IDENTIFICATION</scope>
</reference>
<protein>
    <submittedName>
        <fullName evidence="2">Uncharacterized protein</fullName>
    </submittedName>
</protein>
<dbReference type="WBParaSite" id="ES5_v2.g23746.t1">
    <property type="protein sequence ID" value="ES5_v2.g23746.t1"/>
    <property type="gene ID" value="ES5_v2.g23746"/>
</dbReference>
<proteinExistence type="predicted"/>
<sequence length="143" mass="15725">MSLILFNGAGPFYTSPQSLTCDAASGQYLYTDTGGVQQAINSIECVCAGLMCNWNIQDCQIQIPYVGGPVLEADDSCIYQYEAYCDVPGRTMIQFYNPYAVIIQTRPYPPAIQQVTCPAGKTGGYYFIDTFGFQQTTIRCVCV</sequence>
<evidence type="ECO:0000313" key="2">
    <source>
        <dbReference type="WBParaSite" id="ES5_v2.g23746.t1"/>
    </source>
</evidence>
<name>A0AC34G203_9BILA</name>